<dbReference type="EMBL" id="AJTJ01000016">
    <property type="protein sequence ID" value="EIJ27728.1"/>
    <property type="molecule type" value="Genomic_DNA"/>
</dbReference>
<evidence type="ECO:0000313" key="2">
    <source>
        <dbReference type="EMBL" id="EIJ27728.1"/>
    </source>
</evidence>
<gene>
    <name evidence="2" type="ORF">HMPREF1315_0587</name>
</gene>
<feature type="domain" description="IstB-like ATP-binding" evidence="1">
    <location>
        <begin position="5"/>
        <end position="35"/>
    </location>
</feature>
<dbReference type="InterPro" id="IPR002611">
    <property type="entry name" value="IstB_ATP-bd"/>
</dbReference>
<sequence>MGHGFADDKLAAAIIDRIVHHGRLLEFTGQSRRVSEALMLGRNTSAQPEK</sequence>
<dbReference type="AlphaFoldDB" id="A0AAV3FNE4"/>
<protein>
    <recommendedName>
        <fullName evidence="1">IstB-like ATP-binding domain-containing protein</fullName>
    </recommendedName>
</protein>
<proteinExistence type="predicted"/>
<dbReference type="Proteomes" id="UP000005929">
    <property type="component" value="Unassembled WGS sequence"/>
</dbReference>
<accession>A0AAV3FNE4</accession>
<reference evidence="2 3" key="1">
    <citation type="journal article" date="2013" name="Genome Announc.">
        <title>Draft Genome Sequences of Two Pairs of Human Intestinal Bifidobacterium longum subsp. longum Strains, 44B and 1-6B and 35B and 2-2B, Consecutively Isolated from Two Children after a 5-Year Time Period.</title>
        <authorList>
            <person name="Shkoporov A.N."/>
            <person name="Efimov B.A."/>
            <person name="Khokhlova E.V."/>
            <person name="Chaplin A.V."/>
            <person name="Kafarskaya L.I."/>
            <person name="Durkin A.S."/>
            <person name="McCorrison J."/>
            <person name="Torralba M."/>
            <person name="Gillis M."/>
            <person name="Sutton G."/>
            <person name="Weibel D.B."/>
            <person name="Nelson K.E."/>
            <person name="Smeianov V.V."/>
        </authorList>
    </citation>
    <scope>NUCLEOTIDE SEQUENCE [LARGE SCALE GENOMIC DNA]</scope>
    <source>
        <strain evidence="2 3">2-2B</strain>
    </source>
</reference>
<evidence type="ECO:0000313" key="3">
    <source>
        <dbReference type="Proteomes" id="UP000005929"/>
    </source>
</evidence>
<name>A0AAV3FNE4_BIFLL</name>
<comment type="caution">
    <text evidence="2">The sequence shown here is derived from an EMBL/GenBank/DDBJ whole genome shotgun (WGS) entry which is preliminary data.</text>
</comment>
<dbReference type="Pfam" id="PF01695">
    <property type="entry name" value="IstB_IS21"/>
    <property type="match status" value="1"/>
</dbReference>
<organism evidence="2 3">
    <name type="scientific">Bifidobacterium longum subsp. longum 2-2B</name>
    <dbReference type="NCBI Taxonomy" id="1161745"/>
    <lineage>
        <taxon>Bacteria</taxon>
        <taxon>Bacillati</taxon>
        <taxon>Actinomycetota</taxon>
        <taxon>Actinomycetes</taxon>
        <taxon>Bifidobacteriales</taxon>
        <taxon>Bifidobacteriaceae</taxon>
        <taxon>Bifidobacterium</taxon>
    </lineage>
</organism>
<dbReference type="GO" id="GO:0005524">
    <property type="term" value="F:ATP binding"/>
    <property type="evidence" value="ECO:0007669"/>
    <property type="project" value="InterPro"/>
</dbReference>
<evidence type="ECO:0000259" key="1">
    <source>
        <dbReference type="Pfam" id="PF01695"/>
    </source>
</evidence>